<protein>
    <submittedName>
        <fullName evidence="1">Uncharacterized protein</fullName>
    </submittedName>
</protein>
<dbReference type="EMBL" id="BQNB010014617">
    <property type="protein sequence ID" value="GJT30343.1"/>
    <property type="molecule type" value="Genomic_DNA"/>
</dbReference>
<sequence length="149" mass="17384">MEVFREILQICPRLPNQEFDEPPSEDENLSFIKELGHTGNIKNITTVVVDHIHQPWRTFASIINKCLSGKTTDFAFHIDNRDVKKQEKMYDPRFTKAVINHFLSKDKSISMRNRMFMHTVQDDSILGILRFVSKDEDTQVYGALIDDIK</sequence>
<evidence type="ECO:0000313" key="2">
    <source>
        <dbReference type="Proteomes" id="UP001151760"/>
    </source>
</evidence>
<name>A0ABQ5CWK9_9ASTR</name>
<gene>
    <name evidence="1" type="ORF">Tco_0910618</name>
</gene>
<accession>A0ABQ5CWK9</accession>
<reference evidence="1" key="1">
    <citation type="journal article" date="2022" name="Int. J. Mol. Sci.">
        <title>Draft Genome of Tanacetum Coccineum: Genomic Comparison of Closely Related Tanacetum-Family Plants.</title>
        <authorList>
            <person name="Yamashiro T."/>
            <person name="Shiraishi A."/>
            <person name="Nakayama K."/>
            <person name="Satake H."/>
        </authorList>
    </citation>
    <scope>NUCLEOTIDE SEQUENCE</scope>
</reference>
<keyword evidence="2" id="KW-1185">Reference proteome</keyword>
<comment type="caution">
    <text evidence="1">The sequence shown here is derived from an EMBL/GenBank/DDBJ whole genome shotgun (WGS) entry which is preliminary data.</text>
</comment>
<proteinExistence type="predicted"/>
<dbReference type="Proteomes" id="UP001151760">
    <property type="component" value="Unassembled WGS sequence"/>
</dbReference>
<organism evidence="1 2">
    <name type="scientific">Tanacetum coccineum</name>
    <dbReference type="NCBI Taxonomy" id="301880"/>
    <lineage>
        <taxon>Eukaryota</taxon>
        <taxon>Viridiplantae</taxon>
        <taxon>Streptophyta</taxon>
        <taxon>Embryophyta</taxon>
        <taxon>Tracheophyta</taxon>
        <taxon>Spermatophyta</taxon>
        <taxon>Magnoliopsida</taxon>
        <taxon>eudicotyledons</taxon>
        <taxon>Gunneridae</taxon>
        <taxon>Pentapetalae</taxon>
        <taxon>asterids</taxon>
        <taxon>campanulids</taxon>
        <taxon>Asterales</taxon>
        <taxon>Asteraceae</taxon>
        <taxon>Asteroideae</taxon>
        <taxon>Anthemideae</taxon>
        <taxon>Anthemidinae</taxon>
        <taxon>Tanacetum</taxon>
    </lineage>
</organism>
<reference evidence="1" key="2">
    <citation type="submission" date="2022-01" db="EMBL/GenBank/DDBJ databases">
        <authorList>
            <person name="Yamashiro T."/>
            <person name="Shiraishi A."/>
            <person name="Satake H."/>
            <person name="Nakayama K."/>
        </authorList>
    </citation>
    <scope>NUCLEOTIDE SEQUENCE</scope>
</reference>
<evidence type="ECO:0000313" key="1">
    <source>
        <dbReference type="EMBL" id="GJT30343.1"/>
    </source>
</evidence>